<dbReference type="InterPro" id="IPR036702">
    <property type="entry name" value="ComB-like_sf"/>
</dbReference>
<evidence type="ECO:0000313" key="2">
    <source>
        <dbReference type="EMBL" id="MBJ6362843.1"/>
    </source>
</evidence>
<dbReference type="AlphaFoldDB" id="A0A934MRF5"/>
<dbReference type="GO" id="GO:0000287">
    <property type="term" value="F:magnesium ion binding"/>
    <property type="evidence" value="ECO:0007669"/>
    <property type="project" value="InterPro"/>
</dbReference>
<dbReference type="Gene3D" id="3.90.1560.10">
    <property type="entry name" value="ComB-like"/>
    <property type="match status" value="1"/>
</dbReference>
<organism evidence="2 3">
    <name type="scientific">Paenibacillus roseus</name>
    <dbReference type="NCBI Taxonomy" id="2798579"/>
    <lineage>
        <taxon>Bacteria</taxon>
        <taxon>Bacillati</taxon>
        <taxon>Bacillota</taxon>
        <taxon>Bacilli</taxon>
        <taxon>Bacillales</taxon>
        <taxon>Paenibacillaceae</taxon>
        <taxon>Paenibacillus</taxon>
    </lineage>
</organism>
<dbReference type="EMBL" id="JAELUP010000097">
    <property type="protein sequence ID" value="MBJ6362843.1"/>
    <property type="molecule type" value="Genomic_DNA"/>
</dbReference>
<evidence type="ECO:0000256" key="1">
    <source>
        <dbReference type="ARBA" id="ARBA00021948"/>
    </source>
</evidence>
<dbReference type="GO" id="GO:0050532">
    <property type="term" value="F:2-phosphosulfolactate phosphatase activity"/>
    <property type="evidence" value="ECO:0007669"/>
    <property type="project" value="InterPro"/>
</dbReference>
<accession>A0A934MRF5</accession>
<reference evidence="2" key="1">
    <citation type="submission" date="2020-12" db="EMBL/GenBank/DDBJ databases">
        <authorList>
            <person name="Huq M.A."/>
        </authorList>
    </citation>
    <scope>NUCLEOTIDE SEQUENCE</scope>
    <source>
        <strain evidence="2">MAHUQ-46</strain>
    </source>
</reference>
<dbReference type="Proteomes" id="UP000640274">
    <property type="component" value="Unassembled WGS sequence"/>
</dbReference>
<keyword evidence="3" id="KW-1185">Reference proteome</keyword>
<gene>
    <name evidence="2" type="ORF">JFN88_16620</name>
</gene>
<dbReference type="Pfam" id="PF04029">
    <property type="entry name" value="2-ph_phosp"/>
    <property type="match status" value="1"/>
</dbReference>
<proteinExistence type="predicted"/>
<dbReference type="SUPFAM" id="SSF142823">
    <property type="entry name" value="ComB-like"/>
    <property type="match status" value="1"/>
</dbReference>
<dbReference type="InterPro" id="IPR005238">
    <property type="entry name" value="ComB-like"/>
</dbReference>
<name>A0A934MRF5_9BACL</name>
<protein>
    <recommendedName>
        <fullName evidence="1">Probable 2-phosphosulfolactate phosphatase</fullName>
    </recommendedName>
</protein>
<comment type="caution">
    <text evidence="2">The sequence shown here is derived from an EMBL/GenBank/DDBJ whole genome shotgun (WGS) entry which is preliminary data.</text>
</comment>
<evidence type="ECO:0000313" key="3">
    <source>
        <dbReference type="Proteomes" id="UP000640274"/>
    </source>
</evidence>
<sequence>MVIIVDVLSFSSTVVTAIDYGAEIYPYPPPINESAKAFAETIGANIVWGRAESIKYGGHSLSPMSATANKANLLRAELGTNITVVSCGEKWPDALKNEDKLRPSIEDYLGAGIILSKLTGSKSPEAEVCIGAYEYSKNKISELIWDSASGRELRERGYEQDVIHCSQVDITTVVPILHENKFIRL</sequence>